<dbReference type="InterPro" id="IPR036085">
    <property type="entry name" value="PAZ_dom_sf"/>
</dbReference>
<gene>
    <name evidence="3" type="ORF">RIMI_LOCUS14444533</name>
</gene>
<organism evidence="3 4">
    <name type="scientific">Ranitomeya imitator</name>
    <name type="common">mimic poison frog</name>
    <dbReference type="NCBI Taxonomy" id="111125"/>
    <lineage>
        <taxon>Eukaryota</taxon>
        <taxon>Metazoa</taxon>
        <taxon>Chordata</taxon>
        <taxon>Craniata</taxon>
        <taxon>Vertebrata</taxon>
        <taxon>Euteleostomi</taxon>
        <taxon>Amphibia</taxon>
        <taxon>Batrachia</taxon>
        <taxon>Anura</taxon>
        <taxon>Neobatrachia</taxon>
        <taxon>Hyloidea</taxon>
        <taxon>Dendrobatidae</taxon>
        <taxon>Dendrobatinae</taxon>
        <taxon>Ranitomeya</taxon>
    </lineage>
</organism>
<evidence type="ECO:0000313" key="3">
    <source>
        <dbReference type="EMBL" id="CAJ0953778.1"/>
    </source>
</evidence>
<evidence type="ECO:0000313" key="4">
    <source>
        <dbReference type="Proteomes" id="UP001176940"/>
    </source>
</evidence>
<keyword evidence="1" id="KW-0963">Cytoplasm</keyword>
<reference evidence="3" key="1">
    <citation type="submission" date="2023-07" db="EMBL/GenBank/DDBJ databases">
        <authorList>
            <person name="Stuckert A."/>
        </authorList>
    </citation>
    <scope>NUCLEOTIDE SEQUENCE</scope>
</reference>
<evidence type="ECO:0000256" key="1">
    <source>
        <dbReference type="ARBA" id="ARBA00022490"/>
    </source>
</evidence>
<accession>A0ABN9LXV7</accession>
<feature type="region of interest" description="Disordered" evidence="2">
    <location>
        <begin position="1"/>
        <end position="52"/>
    </location>
</feature>
<protein>
    <submittedName>
        <fullName evidence="3">Uncharacterized protein</fullName>
    </submittedName>
</protein>
<dbReference type="Pfam" id="PF23278">
    <property type="entry name" value="Piwi_N"/>
    <property type="match status" value="1"/>
</dbReference>
<dbReference type="EMBL" id="CAUEEQ010037273">
    <property type="protein sequence ID" value="CAJ0953778.1"/>
    <property type="molecule type" value="Genomic_DNA"/>
</dbReference>
<proteinExistence type="predicted"/>
<dbReference type="SUPFAM" id="SSF101690">
    <property type="entry name" value="PAZ domain"/>
    <property type="match status" value="1"/>
</dbReference>
<sequence>MSRRARSWACGRAHVQEQAPQRPTGQVQQPQGPRPAVRPQQPAPETLLTGRGCQRGPLAAAAERPSPEVLKVCDFHDIEVNTRQTIKHVQKSKASAPGTKIALMTNHIKLWALYQYHVDFNPAMESKYLRYGLPYQHEETIGKARAIDGTMLFLPKRLNKVTEVFSQTQNGENVRITITLTIELPLTLPTCFHFYNIIFRRL</sequence>
<feature type="compositionally biased region" description="Low complexity" evidence="2">
    <location>
        <begin position="20"/>
        <end position="44"/>
    </location>
</feature>
<dbReference type="Proteomes" id="UP001176940">
    <property type="component" value="Unassembled WGS sequence"/>
</dbReference>
<keyword evidence="4" id="KW-1185">Reference proteome</keyword>
<name>A0ABN9LXV7_9NEOB</name>
<evidence type="ECO:0000256" key="2">
    <source>
        <dbReference type="SAM" id="MobiDB-lite"/>
    </source>
</evidence>
<comment type="caution">
    <text evidence="3">The sequence shown here is derived from an EMBL/GenBank/DDBJ whole genome shotgun (WGS) entry which is preliminary data.</text>
</comment>